<feature type="binding site" evidence="11">
    <location>
        <begin position="150"/>
        <end position="151"/>
    </location>
    <ligand>
        <name>UDP-N-acetyl-alpha-D-muramoyl-L-alanyl-D-glutamate</name>
        <dbReference type="ChEBI" id="CHEBI:83900"/>
    </ligand>
</feature>
<evidence type="ECO:0000256" key="7">
    <source>
        <dbReference type="ARBA" id="ARBA00022960"/>
    </source>
</evidence>
<dbReference type="InterPro" id="IPR004101">
    <property type="entry name" value="Mur_ligase_C"/>
</dbReference>
<protein>
    <recommendedName>
        <fullName evidence="11">UDP-N-acetylmuramoyl-L-alanyl-D-glutamate--2,6-diaminopimelate ligase</fullName>
        <ecNumber evidence="11">6.3.2.13</ecNumber>
    </recommendedName>
    <alternativeName>
        <fullName evidence="11">Meso-A2pm-adding enzyme</fullName>
    </alternativeName>
    <alternativeName>
        <fullName evidence="11">Meso-diaminopimelate-adding enzyme</fullName>
    </alternativeName>
    <alternativeName>
        <fullName evidence="11">UDP-MurNAc-L-Ala-D-Glu:meso-diaminopimelate ligase</fullName>
    </alternativeName>
    <alternativeName>
        <fullName evidence="11">UDP-MurNAc-tripeptide synthetase</fullName>
    </alternativeName>
    <alternativeName>
        <fullName evidence="11">UDP-N-acetylmuramyl-tripeptide synthetase</fullName>
    </alternativeName>
</protein>
<sequence length="492" mass="54515">MDTEKIIEVLNLVSNEPNRIKTNSKLVVAGDIFIAVKGYAHDGHFFIKDAILRGANKIVSERNISSVEYLPREKFIFCENSKIFLAELLKRAYNDPSGRMKIYGVTGTNGKTTSVFLLKSILEKLGARIGLISTVYNNSSGETFVRSSMTTPDILDVYRLLGEMDLDNKKAAVIEVSSHALSQERLKGILFDAAILTNITPEHLDYHKTMENYLNDKIKIFDLLKLNGIGAVNIDDGLIKDAFAEIKKKHACKILTFGIDSDDCDFKAENISLSDTGVEFDIKSAGYKTINIKSSFIGLHNVYNILGCVTVLLNKGINGDFIKDAVYHALPVPGRLDAVSGNAPFKVFIDYAHTPNALENVLKSLRPITKNSLICVFGCGGDRDKLKRPLMGALAGKFSDMVILTSDNPRGEKPEDILREIEKGLEGSKNYMVIQDRYEAINKAVNMGKRGDVIIIAGKGHEDYQIIGEIRTHFDDKEIALKILKEKGYAVV</sequence>
<dbReference type="InterPro" id="IPR035911">
    <property type="entry name" value="MurE/MurF_N"/>
</dbReference>
<comment type="catalytic activity">
    <reaction evidence="11">
        <text>UDP-N-acetyl-alpha-D-muramoyl-L-alanyl-D-glutamate + meso-2,6-diaminopimelate + ATP = UDP-N-acetyl-alpha-D-muramoyl-L-alanyl-gamma-D-glutamyl-meso-2,6-diaminopimelate + ADP + phosphate + H(+)</text>
        <dbReference type="Rhea" id="RHEA:23676"/>
        <dbReference type="ChEBI" id="CHEBI:15378"/>
        <dbReference type="ChEBI" id="CHEBI:30616"/>
        <dbReference type="ChEBI" id="CHEBI:43474"/>
        <dbReference type="ChEBI" id="CHEBI:57791"/>
        <dbReference type="ChEBI" id="CHEBI:83900"/>
        <dbReference type="ChEBI" id="CHEBI:83905"/>
        <dbReference type="ChEBI" id="CHEBI:456216"/>
        <dbReference type="EC" id="6.3.2.13"/>
    </reaction>
</comment>
<comment type="subcellular location">
    <subcellularLocation>
        <location evidence="11 12">Cytoplasm</location>
    </subcellularLocation>
</comment>
<reference evidence="16 17" key="1">
    <citation type="submission" date="2015-02" db="EMBL/GenBank/DDBJ databases">
        <title>Single-cell genomics of uncultivated deep-branching MTB reveals a conserved set of magnetosome genes.</title>
        <authorList>
            <person name="Kolinko S."/>
            <person name="Richter M."/>
            <person name="Glockner F.O."/>
            <person name="Brachmann A."/>
            <person name="Schuler D."/>
        </authorList>
    </citation>
    <scope>NUCLEOTIDE SEQUENCE [LARGE SCALE GENOMIC DNA]</scope>
    <source>
        <strain evidence="16">SKK-01</strain>
    </source>
</reference>
<keyword evidence="6 11" id="KW-0067">ATP-binding</keyword>
<keyword evidence="2 11" id="KW-0963">Cytoplasm</keyword>
<keyword evidence="4 11" id="KW-0132">Cell division</keyword>
<dbReference type="GO" id="GO:0051301">
    <property type="term" value="P:cell division"/>
    <property type="evidence" value="ECO:0007669"/>
    <property type="project" value="UniProtKB-KW"/>
</dbReference>
<dbReference type="Pfam" id="PF02875">
    <property type="entry name" value="Mur_ligase_C"/>
    <property type="match status" value="1"/>
</dbReference>
<dbReference type="GO" id="GO:0004326">
    <property type="term" value="F:tetrahydrofolylpolyglutamate synthase activity"/>
    <property type="evidence" value="ECO:0007669"/>
    <property type="project" value="InterPro"/>
</dbReference>
<dbReference type="PANTHER" id="PTHR23135:SF4">
    <property type="entry name" value="UDP-N-ACETYLMURAMOYL-L-ALANYL-D-GLUTAMATE--2,6-DIAMINOPIMELATE LIGASE MURE HOMOLOG, CHLOROPLASTIC"/>
    <property type="match status" value="1"/>
</dbReference>
<feature type="binding site" evidence="11">
    <location>
        <position position="177"/>
    </location>
    <ligand>
        <name>UDP-N-acetyl-alpha-D-muramoyl-L-alanyl-D-glutamate</name>
        <dbReference type="ChEBI" id="CHEBI:83900"/>
    </ligand>
</feature>
<feature type="binding site" evidence="11">
    <location>
        <position position="185"/>
    </location>
    <ligand>
        <name>UDP-N-acetyl-alpha-D-muramoyl-L-alanyl-D-glutamate</name>
        <dbReference type="ChEBI" id="CHEBI:83900"/>
    </ligand>
</feature>
<comment type="PTM">
    <text evidence="11">Carboxylation is probably crucial for Mg(2+) binding and, consequently, for the gamma-phosphate positioning of ATP.</text>
</comment>
<feature type="domain" description="Mur ligase N-terminal catalytic" evidence="13">
    <location>
        <begin position="20"/>
        <end position="91"/>
    </location>
</feature>
<dbReference type="GO" id="GO:0005737">
    <property type="term" value="C:cytoplasm"/>
    <property type="evidence" value="ECO:0007669"/>
    <property type="project" value="UniProtKB-SubCell"/>
</dbReference>
<dbReference type="Gene3D" id="3.90.190.20">
    <property type="entry name" value="Mur ligase, C-terminal domain"/>
    <property type="match status" value="1"/>
</dbReference>
<evidence type="ECO:0000256" key="10">
    <source>
        <dbReference type="ARBA" id="ARBA00023316"/>
    </source>
</evidence>
<evidence type="ECO:0000256" key="9">
    <source>
        <dbReference type="ARBA" id="ARBA00023306"/>
    </source>
</evidence>
<dbReference type="EC" id="6.3.2.13" evidence="11"/>
<keyword evidence="17" id="KW-1185">Reference proteome</keyword>
<evidence type="ECO:0000256" key="6">
    <source>
        <dbReference type="ARBA" id="ARBA00022840"/>
    </source>
</evidence>
<evidence type="ECO:0000256" key="2">
    <source>
        <dbReference type="ARBA" id="ARBA00022490"/>
    </source>
</evidence>
<evidence type="ECO:0000259" key="14">
    <source>
        <dbReference type="Pfam" id="PF02875"/>
    </source>
</evidence>
<dbReference type="HAMAP" id="MF_00208">
    <property type="entry name" value="MurE"/>
    <property type="match status" value="1"/>
</dbReference>
<feature type="binding site" evidence="11">
    <location>
        <position position="183"/>
    </location>
    <ligand>
        <name>UDP-N-acetyl-alpha-D-muramoyl-L-alanyl-D-glutamate</name>
        <dbReference type="ChEBI" id="CHEBI:83900"/>
    </ligand>
</feature>
<feature type="binding site" evidence="11">
    <location>
        <position position="458"/>
    </location>
    <ligand>
        <name>meso-2,6-diaminopimelate</name>
        <dbReference type="ChEBI" id="CHEBI:57791"/>
    </ligand>
</feature>
<proteinExistence type="inferred from homology"/>
<evidence type="ECO:0000313" key="17">
    <source>
        <dbReference type="Proteomes" id="UP000033428"/>
    </source>
</evidence>
<dbReference type="GO" id="GO:0000287">
    <property type="term" value="F:magnesium ion binding"/>
    <property type="evidence" value="ECO:0007669"/>
    <property type="project" value="UniProtKB-UniRule"/>
</dbReference>
<feature type="binding site" evidence="11">
    <location>
        <position position="383"/>
    </location>
    <ligand>
        <name>meso-2,6-diaminopimelate</name>
        <dbReference type="ChEBI" id="CHEBI:57791"/>
    </ligand>
</feature>
<dbReference type="EMBL" id="JYNY01000332">
    <property type="protein sequence ID" value="KJJ84559.1"/>
    <property type="molecule type" value="Genomic_DNA"/>
</dbReference>
<keyword evidence="8 11" id="KW-0573">Peptidoglycan synthesis</keyword>
<comment type="similarity">
    <text evidence="1 11">Belongs to the MurCDEF family. MurE subfamily.</text>
</comment>
<comment type="function">
    <text evidence="11">Catalyzes the addition of meso-diaminopimelic acid to the nucleotide precursor UDP-N-acetylmuramoyl-L-alanyl-D-glutamate (UMAG) in the biosynthesis of bacterial cell-wall peptidoglycan.</text>
</comment>
<organism evidence="16 17">
    <name type="scientific">Candidatus Omnitrophus magneticus</name>
    <dbReference type="NCBI Taxonomy" id="1609969"/>
    <lineage>
        <taxon>Bacteria</taxon>
        <taxon>Pseudomonadati</taxon>
        <taxon>Candidatus Omnitrophota</taxon>
        <taxon>Candidatus Omnitrophus</taxon>
    </lineage>
</organism>
<feature type="domain" description="Mur ligase central" evidence="15">
    <location>
        <begin position="105"/>
        <end position="311"/>
    </location>
</feature>
<dbReference type="InterPro" id="IPR018109">
    <property type="entry name" value="Folylpolyglutamate_synth_CS"/>
</dbReference>
<feature type="modified residue" description="N6-carboxylysine" evidence="11">
    <location>
        <position position="217"/>
    </location>
</feature>
<dbReference type="GO" id="GO:0008360">
    <property type="term" value="P:regulation of cell shape"/>
    <property type="evidence" value="ECO:0007669"/>
    <property type="project" value="UniProtKB-KW"/>
</dbReference>
<evidence type="ECO:0000256" key="8">
    <source>
        <dbReference type="ARBA" id="ARBA00022984"/>
    </source>
</evidence>
<evidence type="ECO:0000259" key="13">
    <source>
        <dbReference type="Pfam" id="PF01225"/>
    </source>
</evidence>
<dbReference type="SUPFAM" id="SSF63418">
    <property type="entry name" value="MurE/MurF N-terminal domain"/>
    <property type="match status" value="1"/>
</dbReference>
<keyword evidence="5 11" id="KW-0547">Nucleotide-binding</keyword>
<dbReference type="PATRIC" id="fig|1609969.3.peg.1680"/>
<feature type="binding site" evidence="11">
    <location>
        <position position="462"/>
    </location>
    <ligand>
        <name>meso-2,6-diaminopimelate</name>
        <dbReference type="ChEBI" id="CHEBI:57791"/>
    </ligand>
</feature>
<dbReference type="AlphaFoldDB" id="A0A0F0CRC2"/>
<evidence type="ECO:0000259" key="15">
    <source>
        <dbReference type="Pfam" id="PF08245"/>
    </source>
</evidence>
<feature type="short sequence motif" description="Meso-diaminopimelate recognition motif" evidence="11">
    <location>
        <begin position="407"/>
        <end position="410"/>
    </location>
</feature>
<dbReference type="InterPro" id="IPR005761">
    <property type="entry name" value="UDP-N-AcMur-Glu-dNH2Pim_ligase"/>
</dbReference>
<dbReference type="Gene3D" id="3.40.1190.10">
    <property type="entry name" value="Mur-like, catalytic domain"/>
    <property type="match status" value="1"/>
</dbReference>
<dbReference type="Pfam" id="PF08245">
    <property type="entry name" value="Mur_ligase_M"/>
    <property type="match status" value="1"/>
</dbReference>
<dbReference type="InterPro" id="IPR000713">
    <property type="entry name" value="Mur_ligase_N"/>
</dbReference>
<comment type="pathway">
    <text evidence="11 12">Cell wall biogenesis; peptidoglycan biosynthesis.</text>
</comment>
<dbReference type="PANTHER" id="PTHR23135">
    <property type="entry name" value="MUR LIGASE FAMILY MEMBER"/>
    <property type="match status" value="1"/>
</dbReference>
<dbReference type="Pfam" id="PF01225">
    <property type="entry name" value="Mur_ligase"/>
    <property type="match status" value="1"/>
</dbReference>
<feature type="binding site" evidence="11">
    <location>
        <position position="24"/>
    </location>
    <ligand>
        <name>UDP-N-acetyl-alpha-D-muramoyl-L-alanyl-D-glutamate</name>
        <dbReference type="ChEBI" id="CHEBI:83900"/>
    </ligand>
</feature>
<comment type="caution">
    <text evidence="11">Lacks conserved residue(s) required for the propagation of feature annotation.</text>
</comment>
<gene>
    <name evidence="11" type="primary">murE</name>
    <name evidence="16" type="ORF">OMAG_001564</name>
</gene>
<dbReference type="SUPFAM" id="SSF53623">
    <property type="entry name" value="MurD-like peptide ligases, catalytic domain"/>
    <property type="match status" value="1"/>
</dbReference>
<keyword evidence="11" id="KW-0460">Magnesium</keyword>
<keyword evidence="10 11" id="KW-0961">Cell wall biogenesis/degradation</keyword>
<name>A0A0F0CRC2_9BACT</name>
<accession>A0A0F0CRC2</accession>
<dbReference type="Proteomes" id="UP000033428">
    <property type="component" value="Unassembled WGS sequence"/>
</dbReference>
<evidence type="ECO:0000256" key="4">
    <source>
        <dbReference type="ARBA" id="ARBA00022618"/>
    </source>
</evidence>
<evidence type="ECO:0000256" key="12">
    <source>
        <dbReference type="RuleBase" id="RU004135"/>
    </source>
</evidence>
<dbReference type="InterPro" id="IPR036615">
    <property type="entry name" value="Mur_ligase_C_dom_sf"/>
</dbReference>
<dbReference type="Gene3D" id="3.40.1390.10">
    <property type="entry name" value="MurE/MurF, N-terminal domain"/>
    <property type="match status" value="1"/>
</dbReference>
<feature type="domain" description="Mur ligase C-terminal" evidence="14">
    <location>
        <begin position="334"/>
        <end position="460"/>
    </location>
</feature>
<keyword evidence="3 11" id="KW-0436">Ligase</keyword>
<dbReference type="GO" id="GO:0009252">
    <property type="term" value="P:peptidoglycan biosynthetic process"/>
    <property type="evidence" value="ECO:0007669"/>
    <property type="project" value="UniProtKB-UniRule"/>
</dbReference>
<keyword evidence="7 11" id="KW-0133">Cell shape</keyword>
<feature type="binding site" evidence="11">
    <location>
        <begin position="407"/>
        <end position="410"/>
    </location>
    <ligand>
        <name>meso-2,6-diaminopimelate</name>
        <dbReference type="ChEBI" id="CHEBI:57791"/>
    </ligand>
</feature>
<dbReference type="UniPathway" id="UPA00219"/>
<evidence type="ECO:0000256" key="1">
    <source>
        <dbReference type="ARBA" id="ARBA00005898"/>
    </source>
</evidence>
<dbReference type="InterPro" id="IPR013221">
    <property type="entry name" value="Mur_ligase_cen"/>
</dbReference>
<evidence type="ECO:0000256" key="5">
    <source>
        <dbReference type="ARBA" id="ARBA00022741"/>
    </source>
</evidence>
<dbReference type="NCBIfam" id="TIGR01085">
    <property type="entry name" value="murE"/>
    <property type="match status" value="1"/>
</dbReference>
<dbReference type="GO" id="GO:0005524">
    <property type="term" value="F:ATP binding"/>
    <property type="evidence" value="ECO:0007669"/>
    <property type="project" value="UniProtKB-UniRule"/>
</dbReference>
<comment type="caution">
    <text evidence="16">The sequence shown here is derived from an EMBL/GenBank/DDBJ whole genome shotgun (WGS) entry which is preliminary data.</text>
</comment>
<evidence type="ECO:0000256" key="3">
    <source>
        <dbReference type="ARBA" id="ARBA00022598"/>
    </source>
</evidence>
<keyword evidence="9 11" id="KW-0131">Cell cycle</keyword>
<dbReference type="InterPro" id="IPR036565">
    <property type="entry name" value="Mur-like_cat_sf"/>
</dbReference>
<feature type="binding site" evidence="11">
    <location>
        <begin position="107"/>
        <end position="113"/>
    </location>
    <ligand>
        <name>ATP</name>
        <dbReference type="ChEBI" id="CHEBI:30616"/>
    </ligand>
</feature>
<dbReference type="SUPFAM" id="SSF53244">
    <property type="entry name" value="MurD-like peptide ligases, peptide-binding domain"/>
    <property type="match status" value="1"/>
</dbReference>
<evidence type="ECO:0000256" key="11">
    <source>
        <dbReference type="HAMAP-Rule" id="MF_00208"/>
    </source>
</evidence>
<comment type="cofactor">
    <cofactor evidence="11">
        <name>Mg(2+)</name>
        <dbReference type="ChEBI" id="CHEBI:18420"/>
    </cofactor>
</comment>
<dbReference type="PROSITE" id="PS01011">
    <property type="entry name" value="FOLYLPOLYGLU_SYNT_1"/>
    <property type="match status" value="1"/>
</dbReference>
<dbReference type="NCBIfam" id="NF001126">
    <property type="entry name" value="PRK00139.1-4"/>
    <property type="match status" value="1"/>
</dbReference>
<dbReference type="GO" id="GO:0008765">
    <property type="term" value="F:UDP-N-acetylmuramoylalanyl-D-glutamate-2,6-diaminopimelate ligase activity"/>
    <property type="evidence" value="ECO:0007669"/>
    <property type="project" value="UniProtKB-UniRule"/>
</dbReference>
<evidence type="ECO:0000313" key="16">
    <source>
        <dbReference type="EMBL" id="KJJ84559.1"/>
    </source>
</evidence>
<dbReference type="GO" id="GO:0071555">
    <property type="term" value="P:cell wall organization"/>
    <property type="evidence" value="ECO:0007669"/>
    <property type="project" value="UniProtKB-KW"/>
</dbReference>